<evidence type="ECO:0000313" key="1">
    <source>
        <dbReference type="EMBL" id="ACT59886.1"/>
    </source>
</evidence>
<dbReference type="Proteomes" id="UP000002745">
    <property type="component" value="Chromosome"/>
</dbReference>
<reference evidence="2" key="1">
    <citation type="journal article" date="2011" name="J. Bacteriol.">
        <title>Genome sequences of eight morphologically diverse alphaproteobacteria.</title>
        <authorList>
            <consortium name="US DOE Joint Genome Institute"/>
            <person name="Brown P.J."/>
            <person name="Kysela D.T."/>
            <person name="Buechlein A."/>
            <person name="Hemmerich C."/>
            <person name="Brun Y.V."/>
        </authorList>
    </citation>
    <scope>NUCLEOTIDE SEQUENCE [LARGE SCALE GENOMIC DNA]</scope>
    <source>
        <strain evidence="2">ATCC 49814 / DSM 5838 / IFAM 1418</strain>
    </source>
</reference>
<organism evidence="1 2">
    <name type="scientific">Hirschia baltica (strain ATCC 49814 / DSM 5838 / IFAM 1418)</name>
    <dbReference type="NCBI Taxonomy" id="582402"/>
    <lineage>
        <taxon>Bacteria</taxon>
        <taxon>Pseudomonadati</taxon>
        <taxon>Pseudomonadota</taxon>
        <taxon>Alphaproteobacteria</taxon>
        <taxon>Hyphomonadales</taxon>
        <taxon>Hyphomonadaceae</taxon>
        <taxon>Hirschia</taxon>
    </lineage>
</organism>
<evidence type="ECO:0000313" key="2">
    <source>
        <dbReference type="Proteomes" id="UP000002745"/>
    </source>
</evidence>
<proteinExistence type="predicted"/>
<dbReference type="EMBL" id="CP001678">
    <property type="protein sequence ID" value="ACT59886.1"/>
    <property type="molecule type" value="Genomic_DNA"/>
</dbReference>
<dbReference type="HOGENOM" id="CLU_2861647_0_0_5"/>
<dbReference type="STRING" id="582402.Hbal_2206"/>
<name>C6XM54_HIRBI</name>
<dbReference type="KEGG" id="hba:Hbal_2206"/>
<gene>
    <name evidence="1" type="ordered locus">Hbal_2206</name>
</gene>
<sequence length="64" mass="7433">MQGRLLCAAVSAQNVHCHEFTDKKYAVWRNLWLIFCKFQFWPEACDEVFTLEIILSVTILLNAG</sequence>
<keyword evidence="2" id="KW-1185">Reference proteome</keyword>
<protein>
    <submittedName>
        <fullName evidence="1">Uncharacterized protein</fullName>
    </submittedName>
</protein>
<dbReference type="AlphaFoldDB" id="C6XM54"/>
<accession>C6XM54</accession>